<dbReference type="InterPro" id="IPR020568">
    <property type="entry name" value="Ribosomal_Su5_D2-typ_SF"/>
</dbReference>
<organism evidence="3 4">
    <name type="scientific">Emiliania huxleyi (strain CCMP1516)</name>
    <dbReference type="NCBI Taxonomy" id="280463"/>
    <lineage>
        <taxon>Eukaryota</taxon>
        <taxon>Haptista</taxon>
        <taxon>Haptophyta</taxon>
        <taxon>Prymnesiophyceae</taxon>
        <taxon>Isochrysidales</taxon>
        <taxon>Noelaerhabdaceae</taxon>
        <taxon>Emiliania</taxon>
    </lineage>
</organism>
<dbReference type="eggNOG" id="KOG3299">
    <property type="taxonomic scope" value="Eukaryota"/>
</dbReference>
<dbReference type="GO" id="GO:0005737">
    <property type="term" value="C:cytoplasm"/>
    <property type="evidence" value="ECO:0007669"/>
    <property type="project" value="TreeGrafter"/>
</dbReference>
<dbReference type="InterPro" id="IPR023582">
    <property type="entry name" value="Impact"/>
</dbReference>
<dbReference type="KEGG" id="ehx:EMIHUDRAFT_464790"/>
<evidence type="ECO:0000259" key="2">
    <source>
        <dbReference type="Pfam" id="PF01205"/>
    </source>
</evidence>
<dbReference type="HOGENOM" id="CLU_964523_0_0_1"/>
<dbReference type="Pfam" id="PF01205">
    <property type="entry name" value="Impact_N"/>
    <property type="match status" value="1"/>
</dbReference>
<dbReference type="Proteomes" id="UP000013827">
    <property type="component" value="Unassembled WGS sequence"/>
</dbReference>
<dbReference type="AlphaFoldDB" id="A0A0D3INW7"/>
<comment type="similarity">
    <text evidence="1">Belongs to the IMPACT family.</text>
</comment>
<dbReference type="PANTHER" id="PTHR16301">
    <property type="entry name" value="IMPACT-RELATED"/>
    <property type="match status" value="1"/>
</dbReference>
<keyword evidence="4" id="KW-1185">Reference proteome</keyword>
<dbReference type="SUPFAM" id="SSF54211">
    <property type="entry name" value="Ribosomal protein S5 domain 2-like"/>
    <property type="match status" value="1"/>
</dbReference>
<protein>
    <recommendedName>
        <fullName evidence="2">Impact N-terminal domain-containing protein</fullName>
    </recommendedName>
</protein>
<dbReference type="GO" id="GO:0006446">
    <property type="term" value="P:regulation of translational initiation"/>
    <property type="evidence" value="ECO:0007669"/>
    <property type="project" value="TreeGrafter"/>
</dbReference>
<dbReference type="RefSeq" id="XP_005765381.1">
    <property type="nucleotide sequence ID" value="XM_005765324.1"/>
</dbReference>
<dbReference type="Gene3D" id="3.30.230.30">
    <property type="entry name" value="Impact, N-terminal domain"/>
    <property type="match status" value="1"/>
</dbReference>
<reference evidence="3" key="2">
    <citation type="submission" date="2024-10" db="UniProtKB">
        <authorList>
            <consortium name="EnsemblProtists"/>
        </authorList>
    </citation>
    <scope>IDENTIFICATION</scope>
</reference>
<reference evidence="4" key="1">
    <citation type="journal article" date="2013" name="Nature">
        <title>Pan genome of the phytoplankton Emiliania underpins its global distribution.</title>
        <authorList>
            <person name="Read B.A."/>
            <person name="Kegel J."/>
            <person name="Klute M.J."/>
            <person name="Kuo A."/>
            <person name="Lefebvre S.C."/>
            <person name="Maumus F."/>
            <person name="Mayer C."/>
            <person name="Miller J."/>
            <person name="Monier A."/>
            <person name="Salamov A."/>
            <person name="Young J."/>
            <person name="Aguilar M."/>
            <person name="Claverie J.M."/>
            <person name="Frickenhaus S."/>
            <person name="Gonzalez K."/>
            <person name="Herman E.K."/>
            <person name="Lin Y.C."/>
            <person name="Napier J."/>
            <person name="Ogata H."/>
            <person name="Sarno A.F."/>
            <person name="Shmutz J."/>
            <person name="Schroeder D."/>
            <person name="de Vargas C."/>
            <person name="Verret F."/>
            <person name="von Dassow P."/>
            <person name="Valentin K."/>
            <person name="Van de Peer Y."/>
            <person name="Wheeler G."/>
            <person name="Dacks J.B."/>
            <person name="Delwiche C.F."/>
            <person name="Dyhrman S.T."/>
            <person name="Glockner G."/>
            <person name="John U."/>
            <person name="Richards T."/>
            <person name="Worden A.Z."/>
            <person name="Zhang X."/>
            <person name="Grigoriev I.V."/>
            <person name="Allen A.E."/>
            <person name="Bidle K."/>
            <person name="Borodovsky M."/>
            <person name="Bowler C."/>
            <person name="Brownlee C."/>
            <person name="Cock J.M."/>
            <person name="Elias M."/>
            <person name="Gladyshev V.N."/>
            <person name="Groth M."/>
            <person name="Guda C."/>
            <person name="Hadaegh A."/>
            <person name="Iglesias-Rodriguez M.D."/>
            <person name="Jenkins J."/>
            <person name="Jones B.M."/>
            <person name="Lawson T."/>
            <person name="Leese F."/>
            <person name="Lindquist E."/>
            <person name="Lobanov A."/>
            <person name="Lomsadze A."/>
            <person name="Malik S.B."/>
            <person name="Marsh M.E."/>
            <person name="Mackinder L."/>
            <person name="Mock T."/>
            <person name="Mueller-Roeber B."/>
            <person name="Pagarete A."/>
            <person name="Parker M."/>
            <person name="Probert I."/>
            <person name="Quesneville H."/>
            <person name="Raines C."/>
            <person name="Rensing S.A."/>
            <person name="Riano-Pachon D.M."/>
            <person name="Richier S."/>
            <person name="Rokitta S."/>
            <person name="Shiraiwa Y."/>
            <person name="Soanes D.M."/>
            <person name="van der Giezen M."/>
            <person name="Wahlund T.M."/>
            <person name="Williams B."/>
            <person name="Wilson W."/>
            <person name="Wolfe G."/>
            <person name="Wurch L.L."/>
        </authorList>
    </citation>
    <scope>NUCLEOTIDE SEQUENCE</scope>
</reference>
<dbReference type="EnsemblProtists" id="EOD12952">
    <property type="protein sequence ID" value="EOD12952"/>
    <property type="gene ID" value="EMIHUDRAFT_464790"/>
</dbReference>
<evidence type="ECO:0000313" key="3">
    <source>
        <dbReference type="EnsemblProtists" id="EOD12952"/>
    </source>
</evidence>
<sequence>MLAQQSLRRAAISALWCHARALATTIAGPCSYEVVVKKSRFVASAAPVSSAEEALAWVRRESDESARHNCFAYMLSDGYSRSNNDGEPGGTAGPPIAAAIAGAGVVDVAVLVRRYRLDGGAKLGTGGLVRAYGGAAQGVLEAAARTPLVRLVPLTVEFEATDTGAVYREAGGFEAGPVSPGDGARTRATFRVPAEQAEEVARSIEGATHGRATARWAGFDGGGEDCGGGGGGGGGPTPMAAVAAAAAAPAAALEQAAPPELGRVDGLRELVDGLPREAQAAALRWCDAHEAGAVSLVVLAELDQALVDSLPEEAAQAVGERLSVLRRQLLGPTS</sequence>
<dbReference type="InterPro" id="IPR036956">
    <property type="entry name" value="Impact_N_sf"/>
</dbReference>
<dbReference type="PaxDb" id="2903-EOD12952"/>
<dbReference type="InterPro" id="IPR001498">
    <property type="entry name" value="Impact_N"/>
</dbReference>
<evidence type="ECO:0000256" key="1">
    <source>
        <dbReference type="ARBA" id="ARBA00007665"/>
    </source>
</evidence>
<dbReference type="GeneID" id="17259103"/>
<proteinExistence type="inferred from homology"/>
<feature type="domain" description="Impact N-terminal" evidence="2">
    <location>
        <begin position="37"/>
        <end position="140"/>
    </location>
</feature>
<dbReference type="PANTHER" id="PTHR16301:SF20">
    <property type="entry name" value="IMPACT FAMILY MEMBER YIGZ"/>
    <property type="match status" value="1"/>
</dbReference>
<name>A0A0D3INW7_EMIH1</name>
<accession>A0A0D3INW7</accession>
<evidence type="ECO:0000313" key="4">
    <source>
        <dbReference type="Proteomes" id="UP000013827"/>
    </source>
</evidence>